<dbReference type="RefSeq" id="WP_011642326.1">
    <property type="nucleotide sequence ID" value="NC_008347.1"/>
</dbReference>
<dbReference type="STRING" id="394221.Mmar10_0386"/>
<dbReference type="Pfam" id="PF02501">
    <property type="entry name" value="T2SSI"/>
    <property type="match status" value="1"/>
</dbReference>
<organism evidence="11 12">
    <name type="scientific">Maricaulis maris (strain MCS10)</name>
    <name type="common">Caulobacter maris</name>
    <dbReference type="NCBI Taxonomy" id="394221"/>
    <lineage>
        <taxon>Bacteria</taxon>
        <taxon>Pseudomonadati</taxon>
        <taxon>Pseudomonadota</taxon>
        <taxon>Alphaproteobacteria</taxon>
        <taxon>Maricaulales</taxon>
        <taxon>Maricaulaceae</taxon>
        <taxon>Maricaulis</taxon>
    </lineage>
</organism>
<evidence type="ECO:0000256" key="2">
    <source>
        <dbReference type="ARBA" id="ARBA00008358"/>
    </source>
</evidence>
<comment type="subunit">
    <text evidence="9">Type II secretion is composed of four main components: the outer membrane complex, the inner membrane complex, the cytoplasmic secretion ATPase and the periplasm-spanning pseudopilus.</text>
</comment>
<evidence type="ECO:0000256" key="6">
    <source>
        <dbReference type="ARBA" id="ARBA00022692"/>
    </source>
</evidence>
<feature type="transmembrane region" description="Helical" evidence="9">
    <location>
        <begin position="12"/>
        <end position="32"/>
    </location>
</feature>
<accession>Q0ASQ8</accession>
<keyword evidence="5 9" id="KW-0997">Cell inner membrane</keyword>
<evidence type="ECO:0000313" key="11">
    <source>
        <dbReference type="EMBL" id="ABI64679.1"/>
    </source>
</evidence>
<evidence type="ECO:0000259" key="10">
    <source>
        <dbReference type="Pfam" id="PF02501"/>
    </source>
</evidence>
<dbReference type="PANTHER" id="PTHR38779:SF2">
    <property type="entry name" value="TYPE II SECRETION SYSTEM PROTEIN I-RELATED"/>
    <property type="match status" value="1"/>
</dbReference>
<keyword evidence="6 9" id="KW-0812">Transmembrane</keyword>
<evidence type="ECO:0000256" key="9">
    <source>
        <dbReference type="RuleBase" id="RU368030"/>
    </source>
</evidence>
<evidence type="ECO:0000313" key="12">
    <source>
        <dbReference type="Proteomes" id="UP000001964"/>
    </source>
</evidence>
<dbReference type="Gene3D" id="3.30.1300.30">
    <property type="entry name" value="GSPII I/J protein-like"/>
    <property type="match status" value="1"/>
</dbReference>
<dbReference type="InterPro" id="IPR045584">
    <property type="entry name" value="Pilin-like"/>
</dbReference>
<dbReference type="GO" id="GO:0015628">
    <property type="term" value="P:protein secretion by the type II secretion system"/>
    <property type="evidence" value="ECO:0007669"/>
    <property type="project" value="UniProtKB-UniRule"/>
</dbReference>
<dbReference type="OrthoDB" id="7632666at2"/>
<dbReference type="Pfam" id="PF07963">
    <property type="entry name" value="N_methyl"/>
    <property type="match status" value="1"/>
</dbReference>
<evidence type="ECO:0000256" key="4">
    <source>
        <dbReference type="ARBA" id="ARBA00022481"/>
    </source>
</evidence>
<dbReference type="InterPro" id="IPR003413">
    <property type="entry name" value="T2SS_GspI_C"/>
</dbReference>
<evidence type="ECO:0000256" key="8">
    <source>
        <dbReference type="ARBA" id="ARBA00023136"/>
    </source>
</evidence>
<name>Q0ASQ8_MARMM</name>
<comment type="function">
    <text evidence="9">Component of the type II secretion system required for the energy-dependent secretion of extracellular factors such as proteases and toxins from the periplasm.</text>
</comment>
<gene>
    <name evidence="11" type="ordered locus">Mmar10_0386</name>
</gene>
<comment type="subcellular location">
    <subcellularLocation>
        <location evidence="1 9">Cell inner membrane</location>
        <topology evidence="1 9">Single-pass membrane protein</topology>
    </subcellularLocation>
</comment>
<evidence type="ECO:0000256" key="5">
    <source>
        <dbReference type="ARBA" id="ARBA00022519"/>
    </source>
</evidence>
<dbReference type="NCBIfam" id="TIGR02532">
    <property type="entry name" value="IV_pilin_GFxxxE"/>
    <property type="match status" value="1"/>
</dbReference>
<dbReference type="PROSITE" id="PS00409">
    <property type="entry name" value="PROKAR_NTER_METHYL"/>
    <property type="match status" value="1"/>
</dbReference>
<dbReference type="InterPro" id="IPR012902">
    <property type="entry name" value="N_methyl_site"/>
</dbReference>
<dbReference type="AlphaFoldDB" id="Q0ASQ8"/>
<dbReference type="GO" id="GO:0005886">
    <property type="term" value="C:plasma membrane"/>
    <property type="evidence" value="ECO:0007669"/>
    <property type="project" value="UniProtKB-SubCell"/>
</dbReference>
<dbReference type="NCBIfam" id="TIGR01707">
    <property type="entry name" value="gspI"/>
    <property type="match status" value="1"/>
</dbReference>
<keyword evidence="7 9" id="KW-1133">Transmembrane helix</keyword>
<dbReference type="eggNOG" id="COG2165">
    <property type="taxonomic scope" value="Bacteria"/>
</dbReference>
<evidence type="ECO:0000256" key="3">
    <source>
        <dbReference type="ARBA" id="ARBA00022475"/>
    </source>
</evidence>
<comment type="PTM">
    <text evidence="9">Cleaved by prepilin peptidase.</text>
</comment>
<keyword evidence="3" id="KW-1003">Cell membrane</keyword>
<comment type="similarity">
    <text evidence="2 9">Belongs to the GSP I family.</text>
</comment>
<reference evidence="11 12" key="1">
    <citation type="submission" date="2006-08" db="EMBL/GenBank/DDBJ databases">
        <title>Complete sequence of Maricaulis maris MCS10.</title>
        <authorList>
            <consortium name="US DOE Joint Genome Institute"/>
            <person name="Copeland A."/>
            <person name="Lucas S."/>
            <person name="Lapidus A."/>
            <person name="Barry K."/>
            <person name="Detter J.C."/>
            <person name="Glavina del Rio T."/>
            <person name="Hammon N."/>
            <person name="Israni S."/>
            <person name="Dalin E."/>
            <person name="Tice H."/>
            <person name="Pitluck S."/>
            <person name="Saunders E."/>
            <person name="Brettin T."/>
            <person name="Bruce D."/>
            <person name="Han C."/>
            <person name="Tapia R."/>
            <person name="Gilna P."/>
            <person name="Schmutz J."/>
            <person name="Larimer F."/>
            <person name="Land M."/>
            <person name="Hauser L."/>
            <person name="Kyrpides N."/>
            <person name="Mikhailova N."/>
            <person name="Viollier P."/>
            <person name="Stephens C."/>
            <person name="Richardson P."/>
        </authorList>
    </citation>
    <scope>NUCLEOTIDE SEQUENCE [LARGE SCALE GENOMIC DNA]</scope>
    <source>
        <strain evidence="11 12">MCS10</strain>
    </source>
</reference>
<dbReference type="PANTHER" id="PTHR38779">
    <property type="entry name" value="TYPE II SECRETION SYSTEM PROTEIN I-RELATED"/>
    <property type="match status" value="1"/>
</dbReference>
<sequence length="122" mass="13258" precursor="true">MTGSRTDSGFSLIEMMAALAVVAIAGLALMSLTQTTTRNAAAVERRALAALAAENLLNTEWLREGMPEARSGRYELGGIAYDWRTRVAQTGEAGFVRIHLELSESDQDQVLASLDTFRRVTP</sequence>
<dbReference type="SUPFAM" id="SSF54523">
    <property type="entry name" value="Pili subunits"/>
    <property type="match status" value="2"/>
</dbReference>
<keyword evidence="8 9" id="KW-0472">Membrane</keyword>
<feature type="domain" description="Type II secretion system protein GspI C-terminal" evidence="10">
    <location>
        <begin position="44"/>
        <end position="118"/>
    </location>
</feature>
<keyword evidence="12" id="KW-1185">Reference proteome</keyword>
<dbReference type="KEGG" id="mmr:Mmar10_0386"/>
<evidence type="ECO:0000256" key="7">
    <source>
        <dbReference type="ARBA" id="ARBA00022989"/>
    </source>
</evidence>
<dbReference type="GO" id="GO:0015627">
    <property type="term" value="C:type II protein secretion system complex"/>
    <property type="evidence" value="ECO:0007669"/>
    <property type="project" value="UniProtKB-UniRule"/>
</dbReference>
<proteinExistence type="inferred from homology"/>
<protein>
    <recommendedName>
        <fullName evidence="9">Type II secretion system protein I</fullName>
        <shortName evidence="9">T2SS minor pseudopilin I</shortName>
    </recommendedName>
</protein>
<dbReference type="EMBL" id="CP000449">
    <property type="protein sequence ID" value="ABI64679.1"/>
    <property type="molecule type" value="Genomic_DNA"/>
</dbReference>
<dbReference type="HOGENOM" id="CLU_121289_1_1_5"/>
<dbReference type="InterPro" id="IPR010052">
    <property type="entry name" value="T2SS_protein-GspI"/>
</dbReference>
<dbReference type="Proteomes" id="UP000001964">
    <property type="component" value="Chromosome"/>
</dbReference>
<evidence type="ECO:0000256" key="1">
    <source>
        <dbReference type="ARBA" id="ARBA00004377"/>
    </source>
</evidence>
<keyword evidence="4 9" id="KW-0488">Methylation</keyword>